<evidence type="ECO:0000313" key="6">
    <source>
        <dbReference type="EMBL" id="PON87782.1"/>
    </source>
</evidence>
<dbReference type="STRING" id="63057.A0A2P5EQJ3"/>
<dbReference type="GO" id="GO:0003712">
    <property type="term" value="F:transcription coregulator activity"/>
    <property type="evidence" value="ECO:0007669"/>
    <property type="project" value="InterPro"/>
</dbReference>
<dbReference type="GO" id="GO:0045944">
    <property type="term" value="P:positive regulation of transcription by RNA polymerase II"/>
    <property type="evidence" value="ECO:0007669"/>
    <property type="project" value="TreeGrafter"/>
</dbReference>
<dbReference type="EMBL" id="JXTC01000113">
    <property type="protein sequence ID" value="PON87782.1"/>
    <property type="molecule type" value="Genomic_DNA"/>
</dbReference>
<evidence type="ECO:0000313" key="7">
    <source>
        <dbReference type="Proteomes" id="UP000237000"/>
    </source>
</evidence>
<evidence type="ECO:0000256" key="1">
    <source>
        <dbReference type="ARBA" id="ARBA00004123"/>
    </source>
</evidence>
<keyword evidence="3" id="KW-0804">Transcription</keyword>
<dbReference type="PANTHER" id="PTHR22536:SF3">
    <property type="entry name" value="MEDIATOR OF RNA POLYMERASE II TRANSCRIPTION SUBUNIT 19B"/>
    <property type="match status" value="1"/>
</dbReference>
<dbReference type="OrthoDB" id="1920814at2759"/>
<organism evidence="6 7">
    <name type="scientific">Trema orientale</name>
    <name type="common">Charcoal tree</name>
    <name type="synonym">Celtis orientalis</name>
    <dbReference type="NCBI Taxonomy" id="63057"/>
    <lineage>
        <taxon>Eukaryota</taxon>
        <taxon>Viridiplantae</taxon>
        <taxon>Streptophyta</taxon>
        <taxon>Embryophyta</taxon>
        <taxon>Tracheophyta</taxon>
        <taxon>Spermatophyta</taxon>
        <taxon>Magnoliopsida</taxon>
        <taxon>eudicotyledons</taxon>
        <taxon>Gunneridae</taxon>
        <taxon>Pentapetalae</taxon>
        <taxon>rosids</taxon>
        <taxon>fabids</taxon>
        <taxon>Rosales</taxon>
        <taxon>Cannabaceae</taxon>
        <taxon>Trema</taxon>
    </lineage>
</organism>
<evidence type="ECO:0000256" key="4">
    <source>
        <dbReference type="ARBA" id="ARBA00023242"/>
    </source>
</evidence>
<dbReference type="InParanoid" id="A0A2P5EQJ3"/>
<dbReference type="InterPro" id="IPR019403">
    <property type="entry name" value="Mediator_Med19_met"/>
</dbReference>
<evidence type="ECO:0000256" key="5">
    <source>
        <dbReference type="SAM" id="MobiDB-lite"/>
    </source>
</evidence>
<keyword evidence="7" id="KW-1185">Reference proteome</keyword>
<evidence type="ECO:0000256" key="3">
    <source>
        <dbReference type="ARBA" id="ARBA00023163"/>
    </source>
</evidence>
<dbReference type="PANTHER" id="PTHR22536">
    <property type="entry name" value="LUNG CANCER METASTASIS-RELATED LCMR1 PROTEIN"/>
    <property type="match status" value="1"/>
</dbReference>
<dbReference type="AlphaFoldDB" id="A0A2P5EQJ3"/>
<dbReference type="Proteomes" id="UP000237000">
    <property type="component" value="Unassembled WGS sequence"/>
</dbReference>
<comment type="caution">
    <text evidence="6">The sequence shown here is derived from an EMBL/GenBank/DDBJ whole genome shotgun (WGS) entry which is preliminary data.</text>
</comment>
<gene>
    <name evidence="6" type="ORF">TorRG33x02_164770</name>
</gene>
<feature type="compositionally biased region" description="Basic residues" evidence="5">
    <location>
        <begin position="124"/>
        <end position="152"/>
    </location>
</feature>
<dbReference type="GO" id="GO:0016592">
    <property type="term" value="C:mediator complex"/>
    <property type="evidence" value="ECO:0007669"/>
    <property type="project" value="InterPro"/>
</dbReference>
<name>A0A2P5EQJ3_TREOI</name>
<keyword evidence="2" id="KW-0805">Transcription regulation</keyword>
<sequence length="207" mass="23885">MDLEAKRFGRGPRELGGAVDLINQYKLWPHYESFCRRSIPLSITATHYLHNVVGNTEIRRGEGMELDQLFQNAIHLRKRDADIHLFDLNVLSDAFRMRETTSVNIPLGIPTAMAKLKSELKEKEKKHKSKAKKDHKKHKSRHKDNSSHKKRRLDGVEDLPFHGNKRVVIENPKIIEMGKLKVKINHCRSGLPICLVVTHSHDFLHVS</sequence>
<protein>
    <submittedName>
        <fullName evidence="6">Uncharacterized protein</fullName>
    </submittedName>
</protein>
<evidence type="ECO:0000256" key="2">
    <source>
        <dbReference type="ARBA" id="ARBA00023015"/>
    </source>
</evidence>
<keyword evidence="4" id="KW-0539">Nucleus</keyword>
<accession>A0A2P5EQJ3</accession>
<feature type="region of interest" description="Disordered" evidence="5">
    <location>
        <begin position="120"/>
        <end position="157"/>
    </location>
</feature>
<reference evidence="7" key="1">
    <citation type="submission" date="2016-06" db="EMBL/GenBank/DDBJ databases">
        <title>Parallel loss of symbiosis genes in relatives of nitrogen-fixing non-legume Parasponia.</title>
        <authorList>
            <person name="Van Velzen R."/>
            <person name="Holmer R."/>
            <person name="Bu F."/>
            <person name="Rutten L."/>
            <person name="Van Zeijl A."/>
            <person name="Liu W."/>
            <person name="Santuari L."/>
            <person name="Cao Q."/>
            <person name="Sharma T."/>
            <person name="Shen D."/>
            <person name="Roswanjaya Y."/>
            <person name="Wardhani T."/>
            <person name="Kalhor M.S."/>
            <person name="Jansen J."/>
            <person name="Van den Hoogen J."/>
            <person name="Gungor B."/>
            <person name="Hartog M."/>
            <person name="Hontelez J."/>
            <person name="Verver J."/>
            <person name="Yang W.-C."/>
            <person name="Schijlen E."/>
            <person name="Repin R."/>
            <person name="Schilthuizen M."/>
            <person name="Schranz E."/>
            <person name="Heidstra R."/>
            <person name="Miyata K."/>
            <person name="Fedorova E."/>
            <person name="Kohlen W."/>
            <person name="Bisseling T."/>
            <person name="Smit S."/>
            <person name="Geurts R."/>
        </authorList>
    </citation>
    <scope>NUCLEOTIDE SEQUENCE [LARGE SCALE GENOMIC DNA]</scope>
    <source>
        <strain evidence="7">cv. RG33-2</strain>
    </source>
</reference>
<proteinExistence type="predicted"/>
<comment type="subcellular location">
    <subcellularLocation>
        <location evidence="1">Nucleus</location>
    </subcellularLocation>
</comment>